<dbReference type="GeneTree" id="ENSGT01120000277912"/>
<keyword evidence="3" id="KW-1185">Reference proteome</keyword>
<accession>A0A3P8QRU9</accession>
<reference evidence="3" key="2">
    <citation type="submission" date="2023-03" db="EMBL/GenBank/DDBJ databases">
        <authorList>
            <consortium name="Wellcome Sanger Institute Data Sharing"/>
        </authorList>
    </citation>
    <scope>NUCLEOTIDE SEQUENCE [LARGE SCALE GENOMIC DNA]</scope>
</reference>
<dbReference type="Bgee" id="ENSACLG00000021860">
    <property type="expression patterns" value="Expressed in camera-type eye and 5 other cell types or tissues"/>
</dbReference>
<feature type="region of interest" description="Disordered" evidence="1">
    <location>
        <begin position="1"/>
        <end position="24"/>
    </location>
</feature>
<proteinExistence type="predicted"/>
<protein>
    <submittedName>
        <fullName evidence="2">Uncharacterized protein</fullName>
    </submittedName>
</protein>
<evidence type="ECO:0000256" key="1">
    <source>
        <dbReference type="SAM" id="MobiDB-lite"/>
    </source>
</evidence>
<organism evidence="2 3">
    <name type="scientific">Astatotilapia calliptera</name>
    <name type="common">Eastern happy</name>
    <name type="synonym">Chromis callipterus</name>
    <dbReference type="NCBI Taxonomy" id="8154"/>
    <lineage>
        <taxon>Eukaryota</taxon>
        <taxon>Metazoa</taxon>
        <taxon>Chordata</taxon>
        <taxon>Craniata</taxon>
        <taxon>Vertebrata</taxon>
        <taxon>Euteleostomi</taxon>
        <taxon>Actinopterygii</taxon>
        <taxon>Neopterygii</taxon>
        <taxon>Teleostei</taxon>
        <taxon>Neoteleostei</taxon>
        <taxon>Acanthomorphata</taxon>
        <taxon>Ovalentaria</taxon>
        <taxon>Cichlomorphae</taxon>
        <taxon>Cichliformes</taxon>
        <taxon>Cichlidae</taxon>
        <taxon>African cichlids</taxon>
        <taxon>Pseudocrenilabrinae</taxon>
        <taxon>Haplochromini</taxon>
        <taxon>Astatotilapia</taxon>
    </lineage>
</organism>
<evidence type="ECO:0000313" key="3">
    <source>
        <dbReference type="Proteomes" id="UP000265100"/>
    </source>
</evidence>
<dbReference type="Proteomes" id="UP000265100">
    <property type="component" value="Chromosome 5"/>
</dbReference>
<name>A0A3P8QRU9_ASTCA</name>
<reference evidence="2" key="4">
    <citation type="submission" date="2025-09" db="UniProtKB">
        <authorList>
            <consortium name="Ensembl"/>
        </authorList>
    </citation>
    <scope>IDENTIFICATION</scope>
</reference>
<feature type="compositionally biased region" description="Basic and acidic residues" evidence="1">
    <location>
        <begin position="9"/>
        <end position="24"/>
    </location>
</feature>
<reference evidence="2" key="3">
    <citation type="submission" date="2025-08" db="UniProtKB">
        <authorList>
            <consortium name="Ensembl"/>
        </authorList>
    </citation>
    <scope>IDENTIFICATION</scope>
</reference>
<dbReference type="AlphaFoldDB" id="A0A3P8QRU9"/>
<reference evidence="2 3" key="1">
    <citation type="submission" date="2018-05" db="EMBL/GenBank/DDBJ databases">
        <authorList>
            <person name="Datahose"/>
        </authorList>
    </citation>
    <scope>NUCLEOTIDE SEQUENCE</scope>
</reference>
<sequence>MRRGKKKKGEKEKGPGDIFRHKTERRRTDDKFLVKQYPVVLPSACLPFYTPVLLTFLLNESLRSFLIHSYQHPV</sequence>
<evidence type="ECO:0000313" key="2">
    <source>
        <dbReference type="Ensembl" id="ENSACLP00000032223.2"/>
    </source>
</evidence>
<dbReference type="Ensembl" id="ENSACLT00000032985.2">
    <property type="protein sequence ID" value="ENSACLP00000032223.2"/>
    <property type="gene ID" value="ENSACLG00000021860.2"/>
</dbReference>